<evidence type="ECO:0000313" key="2">
    <source>
        <dbReference type="Proteomes" id="UP001197247"/>
    </source>
</evidence>
<comment type="caution">
    <text evidence="1">The sequence shown here is derived from an EMBL/GenBank/DDBJ whole genome shotgun (WGS) entry which is preliminary data.</text>
</comment>
<evidence type="ECO:0008006" key="3">
    <source>
        <dbReference type="Google" id="ProtNLM"/>
    </source>
</evidence>
<dbReference type="InterPro" id="IPR027417">
    <property type="entry name" value="P-loop_NTPase"/>
</dbReference>
<dbReference type="PANTHER" id="PTHR34704">
    <property type="entry name" value="ATPASE"/>
    <property type="match status" value="1"/>
</dbReference>
<evidence type="ECO:0000313" key="1">
    <source>
        <dbReference type="EMBL" id="MBT0774221.1"/>
    </source>
</evidence>
<gene>
    <name evidence="1" type="ORF">KIH74_35080</name>
</gene>
<reference evidence="1 2" key="1">
    <citation type="submission" date="2021-05" db="EMBL/GenBank/DDBJ databases">
        <title>Kineosporia and Streptomyces sp. nov. two new marine actinobacteria isolated from Coral.</title>
        <authorList>
            <person name="Buangrab K."/>
            <person name="Sutthacheep M."/>
            <person name="Yeemin T."/>
            <person name="Harunari E."/>
            <person name="Igarashi Y."/>
            <person name="Kanchanasin P."/>
            <person name="Tanasupawat S."/>
            <person name="Phongsopitanun W."/>
        </authorList>
    </citation>
    <scope>NUCLEOTIDE SEQUENCE [LARGE SCALE GENOMIC DNA]</scope>
    <source>
        <strain evidence="1 2">J2-2</strain>
    </source>
</reference>
<dbReference type="RefSeq" id="WP_214160761.1">
    <property type="nucleotide sequence ID" value="NZ_JAHBAY010000025.1"/>
</dbReference>
<dbReference type="EMBL" id="JAHBAY010000025">
    <property type="protein sequence ID" value="MBT0774221.1"/>
    <property type="molecule type" value="Genomic_DNA"/>
</dbReference>
<name>A0ABS5TTT8_9ACTN</name>
<dbReference type="Gene3D" id="3.40.50.300">
    <property type="entry name" value="P-loop containing nucleotide triphosphate hydrolases"/>
    <property type="match status" value="1"/>
</dbReference>
<sequence>MELARPQDLFDRTTEWSNLAAFAASQQPGLRLAIVSGRRRQGKSFLLRRLARAAGALYHQAQEVERVQALSRFADDVGLALGIGRGQLRFGDWETALRTALAYPERGSDVVPAAGASGAGRIVVIDELPYLLAHSPEIPSVLQEIYDESHDLAGYPSAAVVICGSALSVMSELLSGSKAMRGRAQLDMTLRPFDYRLARDYWGIEDPSVAFQLDAVLGGTAGYKPLIAPTPPSDLAQIPGWLAASVLNPSHALFQETDYLLREDPRISDRGLYNSILLSVAAGNHTTKAIGGTIGRDHNSMRYPLQVLESAGFLTKVEDLLTQKRPLYYIADPIIRFGQVVIEPHRAQLEEGEAEAVWATAATAFSSGVLGPHFEQLALTWTARYSGDRWGQEIGRTGPAVVNDAAGRSQHQLDVLALERNSQRFDTKARIVMLGEAKSTNRKRTPADLERLERIRELLVARGWDAAAAQLALFSREGFDQNLVDVTGERADVHLIGLDDLYRNA</sequence>
<protein>
    <recommendedName>
        <fullName evidence="3">ATPase</fullName>
    </recommendedName>
</protein>
<dbReference type="PANTHER" id="PTHR34704:SF1">
    <property type="entry name" value="ATPASE"/>
    <property type="match status" value="1"/>
</dbReference>
<organism evidence="1 2">
    <name type="scientific">Kineosporia corallincola</name>
    <dbReference type="NCBI Taxonomy" id="2835133"/>
    <lineage>
        <taxon>Bacteria</taxon>
        <taxon>Bacillati</taxon>
        <taxon>Actinomycetota</taxon>
        <taxon>Actinomycetes</taxon>
        <taxon>Kineosporiales</taxon>
        <taxon>Kineosporiaceae</taxon>
        <taxon>Kineosporia</taxon>
    </lineage>
</organism>
<dbReference type="Proteomes" id="UP001197247">
    <property type="component" value="Unassembled WGS sequence"/>
</dbReference>
<proteinExistence type="predicted"/>
<dbReference type="SUPFAM" id="SSF52540">
    <property type="entry name" value="P-loop containing nucleoside triphosphate hydrolases"/>
    <property type="match status" value="1"/>
</dbReference>
<accession>A0ABS5TTT8</accession>
<keyword evidence="2" id="KW-1185">Reference proteome</keyword>